<dbReference type="AlphaFoldDB" id="A0A8S0W4K2"/>
<accession>A0A8S0W4K2</accession>
<organism evidence="1 2">
    <name type="scientific">Cyclocybe aegerita</name>
    <name type="common">Black poplar mushroom</name>
    <name type="synonym">Agrocybe aegerita</name>
    <dbReference type="NCBI Taxonomy" id="1973307"/>
    <lineage>
        <taxon>Eukaryota</taxon>
        <taxon>Fungi</taxon>
        <taxon>Dikarya</taxon>
        <taxon>Basidiomycota</taxon>
        <taxon>Agaricomycotina</taxon>
        <taxon>Agaricomycetes</taxon>
        <taxon>Agaricomycetidae</taxon>
        <taxon>Agaricales</taxon>
        <taxon>Agaricineae</taxon>
        <taxon>Bolbitiaceae</taxon>
        <taxon>Cyclocybe</taxon>
    </lineage>
</organism>
<comment type="caution">
    <text evidence="1">The sequence shown here is derived from an EMBL/GenBank/DDBJ whole genome shotgun (WGS) entry which is preliminary data.</text>
</comment>
<sequence length="243" mass="27696">MNPHPYTHPEIEFRQAELVKTGPFIDSDGSTSGKTLVDLLEVYPDRTEWKPKLDHSELVELVKVDDVGKSSKPPPLRIFFFDNLFFLSEHPYNEISSTGYWMRQLWGVSPIFMAVATRRHGGIRGSGCFVRRDKDGKRSSLDGVYHFSSGKDPATTIWFSHSLVEGQGSTYIIHKFPEETKKALLACIDTCLLRPLAVDMFLAERVKHSRIHWTVGFPWAKPHLFPGLSTKRKLASARKLRVK</sequence>
<evidence type="ECO:0000313" key="2">
    <source>
        <dbReference type="Proteomes" id="UP000467700"/>
    </source>
</evidence>
<evidence type="ECO:0000313" key="1">
    <source>
        <dbReference type="EMBL" id="CAA7262164.1"/>
    </source>
</evidence>
<gene>
    <name evidence="1" type="ORF">AAE3_LOCUS4416</name>
</gene>
<keyword evidence="2" id="KW-1185">Reference proteome</keyword>
<dbReference type="OrthoDB" id="3561681at2759"/>
<dbReference type="EMBL" id="CACVBS010000035">
    <property type="protein sequence ID" value="CAA7262164.1"/>
    <property type="molecule type" value="Genomic_DNA"/>
</dbReference>
<proteinExistence type="predicted"/>
<name>A0A8S0W4K2_CYCAE</name>
<protein>
    <submittedName>
        <fullName evidence="1">Uncharacterized protein</fullName>
    </submittedName>
</protein>
<dbReference type="Proteomes" id="UP000467700">
    <property type="component" value="Unassembled WGS sequence"/>
</dbReference>
<reference evidence="1 2" key="1">
    <citation type="submission" date="2020-01" db="EMBL/GenBank/DDBJ databases">
        <authorList>
            <person name="Gupta K D."/>
        </authorList>
    </citation>
    <scope>NUCLEOTIDE SEQUENCE [LARGE SCALE GENOMIC DNA]</scope>
</reference>